<evidence type="ECO:0000313" key="1">
    <source>
        <dbReference type="EMBL" id="ACL17766.1"/>
    </source>
</evidence>
<accession>B8GER5</accession>
<dbReference type="HOGENOM" id="CLU_146461_0_0_2"/>
<sequence length="152" mass="16230" precursor="true">MNMKITMKALLCVSLLLLGVLIGGCTTVPQESKNTSTTVVTAPNLLGNWTGTIDGYIEGEGYNAYSGDTMTMRITEQKGRIFSGDFVFANQSGVWKTTTGAGEIGRDGKTLTLVQTGGGYSSGTLVAPDEIEFIYTNRNDPFAISIDSLKKI</sequence>
<dbReference type="Proteomes" id="UP000002457">
    <property type="component" value="Chromosome"/>
</dbReference>
<proteinExistence type="predicted"/>
<evidence type="ECO:0000313" key="2">
    <source>
        <dbReference type="Proteomes" id="UP000002457"/>
    </source>
</evidence>
<protein>
    <recommendedName>
        <fullName evidence="3">Lipocalin-like domain-containing protein</fullName>
    </recommendedName>
</protein>
<dbReference type="AlphaFoldDB" id="B8GER5"/>
<dbReference type="EMBL" id="CP001338">
    <property type="protein sequence ID" value="ACL17766.1"/>
    <property type="molecule type" value="Genomic_DNA"/>
</dbReference>
<reference evidence="1 2" key="1">
    <citation type="journal article" date="2015" name="Genome Announc.">
        <title>Complete Genome Sequence of Methanosphaerula palustris E1-9CT, a Hydrogenotrophic Methanogen Isolated from a Minerotrophic Fen Peatland.</title>
        <authorList>
            <person name="Cadillo-Quiroz H."/>
            <person name="Browne P."/>
            <person name="Kyrpides N."/>
            <person name="Woyke T."/>
            <person name="Goodwin L."/>
            <person name="Detter C."/>
            <person name="Yavitt J.B."/>
            <person name="Zinder S.H."/>
        </authorList>
    </citation>
    <scope>NUCLEOTIDE SEQUENCE [LARGE SCALE GENOMIC DNA]</scope>
    <source>
        <strain evidence="2">ATCC BAA-1556 / DSM 19958 / E1-9c</strain>
    </source>
</reference>
<dbReference type="KEGG" id="mpl:Mpal_2491"/>
<organism evidence="1 2">
    <name type="scientific">Methanosphaerula palustris (strain ATCC BAA-1556 / DSM 19958 / E1-9c)</name>
    <dbReference type="NCBI Taxonomy" id="521011"/>
    <lineage>
        <taxon>Archaea</taxon>
        <taxon>Methanobacteriati</taxon>
        <taxon>Methanobacteriota</taxon>
        <taxon>Stenosarchaea group</taxon>
        <taxon>Methanomicrobia</taxon>
        <taxon>Methanomicrobiales</taxon>
        <taxon>Methanoregulaceae</taxon>
        <taxon>Methanosphaerula</taxon>
    </lineage>
</organism>
<dbReference type="GeneID" id="7271660"/>
<dbReference type="eggNOG" id="arCOG09494">
    <property type="taxonomic scope" value="Archaea"/>
</dbReference>
<name>B8GER5_METPE</name>
<evidence type="ECO:0008006" key="3">
    <source>
        <dbReference type="Google" id="ProtNLM"/>
    </source>
</evidence>
<dbReference type="OrthoDB" id="117799at2157"/>
<dbReference type="STRING" id="521011.Mpal_2491"/>
<dbReference type="RefSeq" id="WP_012619085.1">
    <property type="nucleotide sequence ID" value="NC_011832.1"/>
</dbReference>
<dbReference type="PROSITE" id="PS51257">
    <property type="entry name" value="PROKAR_LIPOPROTEIN"/>
    <property type="match status" value="1"/>
</dbReference>
<keyword evidence="2" id="KW-1185">Reference proteome</keyword>
<gene>
    <name evidence="1" type="ordered locus">Mpal_2491</name>
</gene>